<reference evidence="1" key="1">
    <citation type="submission" date="2020-04" db="EMBL/GenBank/DDBJ databases">
        <authorList>
            <person name="Chiriac C."/>
            <person name="Salcher M."/>
            <person name="Ghai R."/>
            <person name="Kavagutti S V."/>
        </authorList>
    </citation>
    <scope>NUCLEOTIDE SEQUENCE</scope>
</reference>
<dbReference type="EMBL" id="LR796420">
    <property type="protein sequence ID" value="CAB4143571.1"/>
    <property type="molecule type" value="Genomic_DNA"/>
</dbReference>
<proteinExistence type="predicted"/>
<name>A0A6J5MBM6_9CAUD</name>
<sequence>MRLLEFLSVSGYRIKEFFYTQSVVLSIIGITQGFIGEILIEENN</sequence>
<gene>
    <name evidence="1" type="ORF">UFOVP449_222</name>
</gene>
<organism evidence="1">
    <name type="scientific">uncultured Caudovirales phage</name>
    <dbReference type="NCBI Taxonomy" id="2100421"/>
    <lineage>
        <taxon>Viruses</taxon>
        <taxon>Duplodnaviria</taxon>
        <taxon>Heunggongvirae</taxon>
        <taxon>Uroviricota</taxon>
        <taxon>Caudoviricetes</taxon>
        <taxon>Peduoviridae</taxon>
        <taxon>Maltschvirus</taxon>
        <taxon>Maltschvirus maltsch</taxon>
    </lineage>
</organism>
<protein>
    <submittedName>
        <fullName evidence="1">Uncharacterized protein</fullName>
    </submittedName>
</protein>
<accession>A0A6J5MBM6</accession>
<evidence type="ECO:0000313" key="1">
    <source>
        <dbReference type="EMBL" id="CAB4143571.1"/>
    </source>
</evidence>